<evidence type="ECO:0000313" key="1">
    <source>
        <dbReference type="EMBL" id="KAL1279174.1"/>
    </source>
</evidence>
<organism evidence="1 2">
    <name type="scientific">Cirrhinus molitorella</name>
    <name type="common">mud carp</name>
    <dbReference type="NCBI Taxonomy" id="172907"/>
    <lineage>
        <taxon>Eukaryota</taxon>
        <taxon>Metazoa</taxon>
        <taxon>Chordata</taxon>
        <taxon>Craniata</taxon>
        <taxon>Vertebrata</taxon>
        <taxon>Euteleostomi</taxon>
        <taxon>Actinopterygii</taxon>
        <taxon>Neopterygii</taxon>
        <taxon>Teleostei</taxon>
        <taxon>Ostariophysi</taxon>
        <taxon>Cypriniformes</taxon>
        <taxon>Cyprinidae</taxon>
        <taxon>Labeoninae</taxon>
        <taxon>Labeonini</taxon>
        <taxon>Cirrhinus</taxon>
    </lineage>
</organism>
<dbReference type="PANTHER" id="PTHR30612">
    <property type="entry name" value="SECA INNER MEMBRANE COMPONENT OF SEC PROTEIN SECRETION SYSTEM"/>
    <property type="match status" value="1"/>
</dbReference>
<comment type="caution">
    <text evidence="1">The sequence shown here is derived from an EMBL/GenBank/DDBJ whole genome shotgun (WGS) entry which is preliminary data.</text>
</comment>
<name>A0ABR3NQH5_9TELE</name>
<dbReference type="InterPro" id="IPR027417">
    <property type="entry name" value="P-loop_NTPase"/>
</dbReference>
<dbReference type="PANTHER" id="PTHR30612:SF0">
    <property type="entry name" value="CHLOROPLAST PROTEIN-TRANSPORTING ATPASE"/>
    <property type="match status" value="1"/>
</dbReference>
<accession>A0ABR3NQH5</accession>
<sequence length="153" mass="17626">MPTWIENALLATKMTKGHEFISHEAGVVPVDYECTGVVQNNMRCGEGLQQFLEMKHHTKLSNMSLITNFMSNVGLFKKYSNHIYGITGTLGDQTELDMLKKLYNEIKTCKIPSFRRRKLYEFEGMVIPNVEEWIRTICNVVKDQVMSTVYRGP</sequence>
<dbReference type="EMBL" id="JAYMGO010000003">
    <property type="protein sequence ID" value="KAL1279174.1"/>
    <property type="molecule type" value="Genomic_DNA"/>
</dbReference>
<proteinExistence type="predicted"/>
<dbReference type="Gene3D" id="3.40.50.300">
    <property type="entry name" value="P-loop containing nucleotide triphosphate hydrolases"/>
    <property type="match status" value="1"/>
</dbReference>
<dbReference type="Proteomes" id="UP001558613">
    <property type="component" value="Unassembled WGS sequence"/>
</dbReference>
<gene>
    <name evidence="1" type="ORF">QQF64_025847</name>
</gene>
<protein>
    <submittedName>
        <fullName evidence="1">Uncharacterized protein</fullName>
    </submittedName>
</protein>
<dbReference type="InterPro" id="IPR000185">
    <property type="entry name" value="SecA"/>
</dbReference>
<dbReference type="Gene3D" id="3.90.1440.10">
    <property type="entry name" value="SecA, preprotein cross-linking domain"/>
    <property type="match status" value="1"/>
</dbReference>
<reference evidence="1 2" key="1">
    <citation type="submission" date="2023-09" db="EMBL/GenBank/DDBJ databases">
        <authorList>
            <person name="Wang M."/>
        </authorList>
    </citation>
    <scope>NUCLEOTIDE SEQUENCE [LARGE SCALE GENOMIC DNA]</scope>
    <source>
        <strain evidence="1">GT-2023</strain>
        <tissue evidence="1">Liver</tissue>
    </source>
</reference>
<keyword evidence="2" id="KW-1185">Reference proteome</keyword>
<evidence type="ECO:0000313" key="2">
    <source>
        <dbReference type="Proteomes" id="UP001558613"/>
    </source>
</evidence>